<evidence type="ECO:0000313" key="2">
    <source>
        <dbReference type="EMBL" id="NMO03206.1"/>
    </source>
</evidence>
<evidence type="ECO:0000313" key="3">
    <source>
        <dbReference type="Proteomes" id="UP000550729"/>
    </source>
</evidence>
<gene>
    <name evidence="2" type="ORF">HH308_18490</name>
</gene>
<evidence type="ECO:0000259" key="1">
    <source>
        <dbReference type="Pfam" id="PF12680"/>
    </source>
</evidence>
<dbReference type="SUPFAM" id="SSF54427">
    <property type="entry name" value="NTF2-like"/>
    <property type="match status" value="1"/>
</dbReference>
<dbReference type="InterPro" id="IPR032710">
    <property type="entry name" value="NTF2-like_dom_sf"/>
</dbReference>
<dbReference type="Gene3D" id="3.10.450.50">
    <property type="match status" value="1"/>
</dbReference>
<keyword evidence="3" id="KW-1185">Reference proteome</keyword>
<comment type="caution">
    <text evidence="2">The sequence shown here is derived from an EMBL/GenBank/DDBJ whole genome shotgun (WGS) entry which is preliminary data.</text>
</comment>
<accession>A0A848KX50</accession>
<dbReference type="AlphaFoldDB" id="A0A848KX50"/>
<name>A0A848KX50_9ACTN</name>
<organism evidence="2 3">
    <name type="scientific">Gordonia asplenii</name>
    <dbReference type="NCBI Taxonomy" id="2725283"/>
    <lineage>
        <taxon>Bacteria</taxon>
        <taxon>Bacillati</taxon>
        <taxon>Actinomycetota</taxon>
        <taxon>Actinomycetes</taxon>
        <taxon>Mycobacteriales</taxon>
        <taxon>Gordoniaceae</taxon>
        <taxon>Gordonia</taxon>
    </lineage>
</organism>
<dbReference type="InterPro" id="IPR037401">
    <property type="entry name" value="SnoaL-like"/>
</dbReference>
<proteinExistence type="predicted"/>
<dbReference type="EMBL" id="JABBNB010000020">
    <property type="protein sequence ID" value="NMO03206.1"/>
    <property type="molecule type" value="Genomic_DNA"/>
</dbReference>
<protein>
    <submittedName>
        <fullName evidence="2">Nuclear transport factor 2 family protein</fullName>
    </submittedName>
</protein>
<reference evidence="2 3" key="1">
    <citation type="submission" date="2020-04" db="EMBL/GenBank/DDBJ databases">
        <title>Gordonia sp. nov. TBRC 11910.</title>
        <authorList>
            <person name="Suriyachadkun C."/>
        </authorList>
    </citation>
    <scope>NUCLEOTIDE SEQUENCE [LARGE SCALE GENOMIC DNA]</scope>
    <source>
        <strain evidence="2 3">TBRC 11910</strain>
    </source>
</reference>
<dbReference type="Pfam" id="PF12680">
    <property type="entry name" value="SnoaL_2"/>
    <property type="match status" value="1"/>
</dbReference>
<dbReference type="RefSeq" id="WP_170195699.1">
    <property type="nucleotide sequence ID" value="NZ_JABBNB010000020.1"/>
</dbReference>
<dbReference type="Proteomes" id="UP000550729">
    <property type="component" value="Unassembled WGS sequence"/>
</dbReference>
<feature type="domain" description="SnoaL-like" evidence="1">
    <location>
        <begin position="21"/>
        <end position="115"/>
    </location>
</feature>
<sequence>MTTYTSPADAATFAADVEAITNESRVDDLLALFAADAVAEWIMDGAYDKHEGIDAIRAASIELVSVCSELGLHVRKTVQCADAENVVLTWTGGFGGAQNQFGTEIWTLRDGLVVRQQMYSYLDVRHSDSPLASVRLLGVAPKVIASLVKYRWRNGTLRK</sequence>